<dbReference type="OrthoDB" id="264354at2759"/>
<keyword evidence="3" id="KW-1185">Reference proteome</keyword>
<sequence>MSLTFISPFNFGIRHSVLRMIRNNNNRPGGRDPTAIASMMILTFMIVGLVTAIRGVWYFVKRCSHWVLRKVEDSVLDVQT</sequence>
<dbReference type="GeneID" id="18928975"/>
<dbReference type="HOGENOM" id="CLU_2590242_0_0_1"/>
<keyword evidence="1" id="KW-0812">Transmembrane</keyword>
<evidence type="ECO:0000256" key="1">
    <source>
        <dbReference type="SAM" id="Phobius"/>
    </source>
</evidence>
<dbReference type="VEuPathDB" id="FungiDB:MELLADRAFT_55479"/>
<proteinExistence type="predicted"/>
<protein>
    <submittedName>
        <fullName evidence="2">Uncharacterized protein</fullName>
    </submittedName>
</protein>
<feature type="transmembrane region" description="Helical" evidence="1">
    <location>
        <begin position="35"/>
        <end position="60"/>
    </location>
</feature>
<dbReference type="STRING" id="747676.F4RFC0"/>
<evidence type="ECO:0000313" key="2">
    <source>
        <dbReference type="EMBL" id="EGG08963.1"/>
    </source>
</evidence>
<dbReference type="InParanoid" id="F4RFC0"/>
<dbReference type="AlphaFoldDB" id="F4RFC0"/>
<dbReference type="EMBL" id="GL883099">
    <property type="protein sequence ID" value="EGG08963.1"/>
    <property type="molecule type" value="Genomic_DNA"/>
</dbReference>
<keyword evidence="1" id="KW-0472">Membrane</keyword>
<dbReference type="RefSeq" id="XP_007407937.1">
    <property type="nucleotide sequence ID" value="XM_007407875.1"/>
</dbReference>
<name>F4RFC0_MELLP</name>
<evidence type="ECO:0000313" key="3">
    <source>
        <dbReference type="Proteomes" id="UP000001072"/>
    </source>
</evidence>
<organism evidence="3">
    <name type="scientific">Melampsora larici-populina (strain 98AG31 / pathotype 3-4-7)</name>
    <name type="common">Poplar leaf rust fungus</name>
    <dbReference type="NCBI Taxonomy" id="747676"/>
    <lineage>
        <taxon>Eukaryota</taxon>
        <taxon>Fungi</taxon>
        <taxon>Dikarya</taxon>
        <taxon>Basidiomycota</taxon>
        <taxon>Pucciniomycotina</taxon>
        <taxon>Pucciniomycetes</taxon>
        <taxon>Pucciniales</taxon>
        <taxon>Melampsoraceae</taxon>
        <taxon>Melampsora</taxon>
    </lineage>
</organism>
<accession>F4RFC0</accession>
<keyword evidence="1" id="KW-1133">Transmembrane helix</keyword>
<reference evidence="3" key="1">
    <citation type="journal article" date="2011" name="Proc. Natl. Acad. Sci. U.S.A.">
        <title>Obligate biotrophy features unraveled by the genomic analysis of rust fungi.</title>
        <authorList>
            <person name="Duplessis S."/>
            <person name="Cuomo C.A."/>
            <person name="Lin Y.-C."/>
            <person name="Aerts A."/>
            <person name="Tisserant E."/>
            <person name="Veneault-Fourrey C."/>
            <person name="Joly D.L."/>
            <person name="Hacquard S."/>
            <person name="Amselem J."/>
            <person name="Cantarel B.L."/>
            <person name="Chiu R."/>
            <person name="Coutinho P.M."/>
            <person name="Feau N."/>
            <person name="Field M."/>
            <person name="Frey P."/>
            <person name="Gelhaye E."/>
            <person name="Goldberg J."/>
            <person name="Grabherr M.G."/>
            <person name="Kodira C.D."/>
            <person name="Kohler A."/>
            <person name="Kuees U."/>
            <person name="Lindquist E.A."/>
            <person name="Lucas S.M."/>
            <person name="Mago R."/>
            <person name="Mauceli E."/>
            <person name="Morin E."/>
            <person name="Murat C."/>
            <person name="Pangilinan J.L."/>
            <person name="Park R."/>
            <person name="Pearson M."/>
            <person name="Quesneville H."/>
            <person name="Rouhier N."/>
            <person name="Sakthikumar S."/>
            <person name="Salamov A.A."/>
            <person name="Schmutz J."/>
            <person name="Selles B."/>
            <person name="Shapiro H."/>
            <person name="Tanguay P."/>
            <person name="Tuskan G.A."/>
            <person name="Henrissat B."/>
            <person name="Van de Peer Y."/>
            <person name="Rouze P."/>
            <person name="Ellis J.G."/>
            <person name="Dodds P.N."/>
            <person name="Schein J.E."/>
            <person name="Zhong S."/>
            <person name="Hamelin R.C."/>
            <person name="Grigoriev I.V."/>
            <person name="Szabo L.J."/>
            <person name="Martin F."/>
        </authorList>
    </citation>
    <scope>NUCLEOTIDE SEQUENCE [LARGE SCALE GENOMIC DNA]</scope>
    <source>
        <strain evidence="3">98AG31 / pathotype 3-4-7</strain>
    </source>
</reference>
<gene>
    <name evidence="2" type="ORF">MELLADRAFT_55479</name>
</gene>
<dbReference type="KEGG" id="mlr:MELLADRAFT_55479"/>
<dbReference type="Proteomes" id="UP000001072">
    <property type="component" value="Unassembled WGS sequence"/>
</dbReference>